<dbReference type="InterPro" id="IPR011711">
    <property type="entry name" value="GntR_C"/>
</dbReference>
<dbReference type="EMBL" id="QEKW01000001">
    <property type="protein sequence ID" value="PVZ14954.1"/>
    <property type="molecule type" value="Genomic_DNA"/>
</dbReference>
<reference evidence="6 7" key="1">
    <citation type="submission" date="2018-04" db="EMBL/GenBank/DDBJ databases">
        <title>Genomic Encyclopedia of Type Strains, Phase IV (KMG-IV): sequencing the most valuable type-strain genomes for metagenomic binning, comparative biology and taxonomic classification.</title>
        <authorList>
            <person name="Goeker M."/>
        </authorList>
    </citation>
    <scope>NUCLEOTIDE SEQUENCE [LARGE SCALE GENOMIC DNA]</scope>
    <source>
        <strain evidence="6 7">DSM 45771</strain>
    </source>
</reference>
<name>A0A2U1FS20_9PSEU</name>
<keyword evidence="1" id="KW-0805">Transcription regulation</keyword>
<feature type="region of interest" description="Disordered" evidence="4">
    <location>
        <begin position="210"/>
        <end position="237"/>
    </location>
</feature>
<evidence type="ECO:0000256" key="4">
    <source>
        <dbReference type="SAM" id="MobiDB-lite"/>
    </source>
</evidence>
<accession>A0A2U1FS20</accession>
<dbReference type="GO" id="GO:0003677">
    <property type="term" value="F:DNA binding"/>
    <property type="evidence" value="ECO:0007669"/>
    <property type="project" value="UniProtKB-KW"/>
</dbReference>
<dbReference type="SUPFAM" id="SSF46785">
    <property type="entry name" value="Winged helix' DNA-binding domain"/>
    <property type="match status" value="1"/>
</dbReference>
<proteinExistence type="predicted"/>
<protein>
    <submittedName>
        <fullName evidence="6">DNA-binding GntR family transcriptional regulator</fullName>
    </submittedName>
</protein>
<dbReference type="AlphaFoldDB" id="A0A2U1FS20"/>
<evidence type="ECO:0000259" key="5">
    <source>
        <dbReference type="PROSITE" id="PS50949"/>
    </source>
</evidence>
<dbReference type="Proteomes" id="UP000245639">
    <property type="component" value="Unassembled WGS sequence"/>
</dbReference>
<dbReference type="Pfam" id="PF07729">
    <property type="entry name" value="FCD"/>
    <property type="match status" value="1"/>
</dbReference>
<keyword evidence="7" id="KW-1185">Reference proteome</keyword>
<feature type="compositionally biased region" description="Gly residues" evidence="4">
    <location>
        <begin position="226"/>
        <end position="237"/>
    </location>
</feature>
<dbReference type="SUPFAM" id="SSF48008">
    <property type="entry name" value="GntR ligand-binding domain-like"/>
    <property type="match status" value="1"/>
</dbReference>
<dbReference type="PANTHER" id="PTHR43537">
    <property type="entry name" value="TRANSCRIPTIONAL REGULATOR, GNTR FAMILY"/>
    <property type="match status" value="1"/>
</dbReference>
<gene>
    <name evidence="6" type="ORF">C8D89_101822</name>
</gene>
<comment type="caution">
    <text evidence="6">The sequence shown here is derived from an EMBL/GenBank/DDBJ whole genome shotgun (WGS) entry which is preliminary data.</text>
</comment>
<evidence type="ECO:0000256" key="1">
    <source>
        <dbReference type="ARBA" id="ARBA00023015"/>
    </source>
</evidence>
<sequence length="237" mass="25192">MPVPTDGPTVDRTLLRDDVYERLCDAIVDGTFAPGEQLRDAELAAWLGVSRTPVREAVLRLAQAGLVVAQPGRSTSVSALDLQAVRDAAAVVAAMHQLAVRDAVPALTEAHLREMREANDRFAAAIEARDLRAALRADAELHRIPVVVAGNRAVVTVLDQFTPVLRRAVRLRFASPEAQESLRRHDELIRRCAGGDVDGAAAIALHTWHSLTPGEPGHPDAADQARGGGGAPTGQVG</sequence>
<dbReference type="OrthoDB" id="8680240at2"/>
<dbReference type="GO" id="GO:0003700">
    <property type="term" value="F:DNA-binding transcription factor activity"/>
    <property type="evidence" value="ECO:0007669"/>
    <property type="project" value="InterPro"/>
</dbReference>
<dbReference type="CDD" id="cd07377">
    <property type="entry name" value="WHTH_GntR"/>
    <property type="match status" value="1"/>
</dbReference>
<evidence type="ECO:0000313" key="6">
    <source>
        <dbReference type="EMBL" id="PVZ14954.1"/>
    </source>
</evidence>
<dbReference type="InterPro" id="IPR036390">
    <property type="entry name" value="WH_DNA-bd_sf"/>
</dbReference>
<evidence type="ECO:0000313" key="7">
    <source>
        <dbReference type="Proteomes" id="UP000245639"/>
    </source>
</evidence>
<evidence type="ECO:0000256" key="3">
    <source>
        <dbReference type="ARBA" id="ARBA00023163"/>
    </source>
</evidence>
<keyword evidence="2 6" id="KW-0238">DNA-binding</keyword>
<dbReference type="Pfam" id="PF00392">
    <property type="entry name" value="GntR"/>
    <property type="match status" value="1"/>
</dbReference>
<dbReference type="PANTHER" id="PTHR43537:SF24">
    <property type="entry name" value="GLUCONATE OPERON TRANSCRIPTIONAL REPRESSOR"/>
    <property type="match status" value="1"/>
</dbReference>
<dbReference type="SMART" id="SM00345">
    <property type="entry name" value="HTH_GNTR"/>
    <property type="match status" value="1"/>
</dbReference>
<organism evidence="6 7">
    <name type="scientific">Actinomycetospora cinnamomea</name>
    <dbReference type="NCBI Taxonomy" id="663609"/>
    <lineage>
        <taxon>Bacteria</taxon>
        <taxon>Bacillati</taxon>
        <taxon>Actinomycetota</taxon>
        <taxon>Actinomycetes</taxon>
        <taxon>Pseudonocardiales</taxon>
        <taxon>Pseudonocardiaceae</taxon>
        <taxon>Actinomycetospora</taxon>
    </lineage>
</organism>
<dbReference type="Gene3D" id="1.20.120.530">
    <property type="entry name" value="GntR ligand-binding domain-like"/>
    <property type="match status" value="1"/>
</dbReference>
<dbReference type="PROSITE" id="PS50949">
    <property type="entry name" value="HTH_GNTR"/>
    <property type="match status" value="1"/>
</dbReference>
<dbReference type="InterPro" id="IPR008920">
    <property type="entry name" value="TF_FadR/GntR_C"/>
</dbReference>
<evidence type="ECO:0000256" key="2">
    <source>
        <dbReference type="ARBA" id="ARBA00023125"/>
    </source>
</evidence>
<feature type="domain" description="HTH gntR-type" evidence="5">
    <location>
        <begin position="13"/>
        <end position="80"/>
    </location>
</feature>
<keyword evidence="3" id="KW-0804">Transcription</keyword>
<dbReference type="InterPro" id="IPR000524">
    <property type="entry name" value="Tscrpt_reg_HTH_GntR"/>
</dbReference>
<dbReference type="RefSeq" id="WP_116706700.1">
    <property type="nucleotide sequence ID" value="NZ_QEKW01000001.1"/>
</dbReference>
<dbReference type="InterPro" id="IPR036388">
    <property type="entry name" value="WH-like_DNA-bd_sf"/>
</dbReference>
<dbReference type="Gene3D" id="1.10.10.10">
    <property type="entry name" value="Winged helix-like DNA-binding domain superfamily/Winged helix DNA-binding domain"/>
    <property type="match status" value="1"/>
</dbReference>